<evidence type="ECO:0000256" key="6">
    <source>
        <dbReference type="ARBA" id="ARBA00023316"/>
    </source>
</evidence>
<dbReference type="EMBL" id="CP001720">
    <property type="protein sequence ID" value="ACV62024.1"/>
    <property type="molecule type" value="Genomic_DNA"/>
</dbReference>
<evidence type="ECO:0000256" key="1">
    <source>
        <dbReference type="ARBA" id="ARBA00009943"/>
    </source>
</evidence>
<dbReference type="Gene3D" id="3.40.630.30">
    <property type="match status" value="1"/>
</dbReference>
<dbReference type="PANTHER" id="PTHR36174">
    <property type="entry name" value="LIPID II:GLYCINE GLYCYLTRANSFERASE"/>
    <property type="match status" value="1"/>
</dbReference>
<dbReference type="PANTHER" id="PTHR36174:SF1">
    <property type="entry name" value="LIPID II:GLYCINE GLYCYLTRANSFERASE"/>
    <property type="match status" value="1"/>
</dbReference>
<keyword evidence="4" id="KW-0573">Peptidoglycan synthesis</keyword>
<keyword evidence="3" id="KW-0133">Cell shape</keyword>
<dbReference type="InterPro" id="IPR038740">
    <property type="entry name" value="BioF2-like_GNAT_dom"/>
</dbReference>
<dbReference type="GO" id="GO:0009252">
    <property type="term" value="P:peptidoglycan biosynthetic process"/>
    <property type="evidence" value="ECO:0007669"/>
    <property type="project" value="UniProtKB-KW"/>
</dbReference>
<accession>C8W4F6</accession>
<dbReference type="HOGENOM" id="CLU_073603_0_0_9"/>
<feature type="domain" description="N-acetyltransferase" evidence="7">
    <location>
        <begin position="179"/>
        <end position="324"/>
    </location>
</feature>
<keyword evidence="6" id="KW-0961">Cell wall biogenesis/degradation</keyword>
<dbReference type="GO" id="GO:0071555">
    <property type="term" value="P:cell wall organization"/>
    <property type="evidence" value="ECO:0007669"/>
    <property type="project" value="UniProtKB-KW"/>
</dbReference>
<keyword evidence="9" id="KW-1185">Reference proteome</keyword>
<dbReference type="Proteomes" id="UP000002217">
    <property type="component" value="Chromosome"/>
</dbReference>
<gene>
    <name evidence="8" type="ordered locus">Dtox_1138</name>
</gene>
<dbReference type="InterPro" id="IPR003447">
    <property type="entry name" value="FEMABX"/>
</dbReference>
<evidence type="ECO:0000259" key="7">
    <source>
        <dbReference type="PROSITE" id="PS51186"/>
    </source>
</evidence>
<dbReference type="InterPro" id="IPR000182">
    <property type="entry name" value="GNAT_dom"/>
</dbReference>
<evidence type="ECO:0000256" key="5">
    <source>
        <dbReference type="ARBA" id="ARBA00023315"/>
    </source>
</evidence>
<reference evidence="8 9" key="1">
    <citation type="journal article" date="2009" name="Stand. Genomic Sci.">
        <title>Complete genome sequence of Desulfotomaculum acetoxidans type strain (5575).</title>
        <authorList>
            <person name="Spring S."/>
            <person name="Lapidus A."/>
            <person name="Schroder M."/>
            <person name="Gleim D."/>
            <person name="Sims D."/>
            <person name="Meincke L."/>
            <person name="Glavina Del Rio T."/>
            <person name="Tice H."/>
            <person name="Copeland A."/>
            <person name="Cheng J.F."/>
            <person name="Lucas S."/>
            <person name="Chen F."/>
            <person name="Nolan M."/>
            <person name="Bruce D."/>
            <person name="Goodwin L."/>
            <person name="Pitluck S."/>
            <person name="Ivanova N."/>
            <person name="Mavromatis K."/>
            <person name="Mikhailova N."/>
            <person name="Pati A."/>
            <person name="Chen A."/>
            <person name="Palaniappan K."/>
            <person name="Land M."/>
            <person name="Hauser L."/>
            <person name="Chang Y.J."/>
            <person name="Jeffries C.D."/>
            <person name="Chain P."/>
            <person name="Saunders E."/>
            <person name="Brettin T."/>
            <person name="Detter J.C."/>
            <person name="Goker M."/>
            <person name="Bristow J."/>
            <person name="Eisen J.A."/>
            <person name="Markowitz V."/>
            <person name="Hugenholtz P."/>
            <person name="Kyrpides N.C."/>
            <person name="Klenk H.P."/>
            <person name="Han C."/>
        </authorList>
    </citation>
    <scope>NUCLEOTIDE SEQUENCE [LARGE SCALE GENOMIC DNA]</scope>
    <source>
        <strain evidence="9">ATCC 49208 / DSM 771 / VKM B-1644</strain>
    </source>
</reference>
<dbReference type="eggNOG" id="COG3146">
    <property type="taxonomic scope" value="Bacteria"/>
</dbReference>
<comment type="similarity">
    <text evidence="1">Belongs to the FemABX family.</text>
</comment>
<evidence type="ECO:0000256" key="4">
    <source>
        <dbReference type="ARBA" id="ARBA00022984"/>
    </source>
</evidence>
<dbReference type="InterPro" id="IPR016181">
    <property type="entry name" value="Acyl_CoA_acyltransferase"/>
</dbReference>
<dbReference type="STRING" id="485916.Dtox_1138"/>
<name>C8W4F6_DESAS</name>
<dbReference type="GO" id="GO:0016755">
    <property type="term" value="F:aminoacyltransferase activity"/>
    <property type="evidence" value="ECO:0007669"/>
    <property type="project" value="InterPro"/>
</dbReference>
<evidence type="ECO:0000256" key="3">
    <source>
        <dbReference type="ARBA" id="ARBA00022960"/>
    </source>
</evidence>
<dbReference type="GO" id="GO:0008360">
    <property type="term" value="P:regulation of cell shape"/>
    <property type="evidence" value="ECO:0007669"/>
    <property type="project" value="UniProtKB-KW"/>
</dbReference>
<dbReference type="PROSITE" id="PS51191">
    <property type="entry name" value="FEMABX"/>
    <property type="match status" value="1"/>
</dbReference>
<evidence type="ECO:0000313" key="8">
    <source>
        <dbReference type="EMBL" id="ACV62024.1"/>
    </source>
</evidence>
<sequence>MITVKLKNYTEEEYSQWDAFVRNSANGTFMQERNFLNYHPAGRFNDCSLLVYDSHDKLLAVIPAAQQRAGEKTVFSSYPGASHGGIVIHRKFKTNNAMTLIPLLIKHCQDNGFKQIEIKLVPRIYHCRNCDELDFALRYYGFYASSTELATALHLLDDTRSAAGENAQRNIRKAAKLGVYIKESQEFKEYWDILSNNLQARHQAHPTHTLEEIYVLKDRYPQGIKLFAAYYEEKIIGGVLIFLLNNRVINCFYIAHDEKYQQLRPLNLLFYELINWGRKKGYHYLDWGISTENKGKYVNKGLFRFKEGFGGRGVLRETYRYDLN</sequence>
<keyword evidence="2" id="KW-0808">Transferase</keyword>
<evidence type="ECO:0000256" key="2">
    <source>
        <dbReference type="ARBA" id="ARBA00022679"/>
    </source>
</evidence>
<dbReference type="PROSITE" id="PS51186">
    <property type="entry name" value="GNAT"/>
    <property type="match status" value="1"/>
</dbReference>
<dbReference type="AlphaFoldDB" id="C8W4F6"/>
<organism evidence="8 9">
    <name type="scientific">Desulfofarcimen acetoxidans (strain ATCC 49208 / DSM 771 / KCTC 5769 / VKM B-1644 / 5575)</name>
    <name type="common">Desulfotomaculum acetoxidans</name>
    <dbReference type="NCBI Taxonomy" id="485916"/>
    <lineage>
        <taxon>Bacteria</taxon>
        <taxon>Bacillati</taxon>
        <taxon>Bacillota</taxon>
        <taxon>Clostridia</taxon>
        <taxon>Eubacteriales</taxon>
        <taxon>Peptococcaceae</taxon>
        <taxon>Desulfofarcimen</taxon>
    </lineage>
</organism>
<proteinExistence type="inferred from homology"/>
<evidence type="ECO:0000313" key="9">
    <source>
        <dbReference type="Proteomes" id="UP000002217"/>
    </source>
</evidence>
<dbReference type="SUPFAM" id="SSF55729">
    <property type="entry name" value="Acyl-CoA N-acyltransferases (Nat)"/>
    <property type="match status" value="1"/>
</dbReference>
<protein>
    <recommendedName>
        <fullName evidence="7">N-acetyltransferase domain-containing protein</fullName>
    </recommendedName>
</protein>
<dbReference type="Pfam" id="PF13480">
    <property type="entry name" value="Acetyltransf_6"/>
    <property type="match status" value="1"/>
</dbReference>
<dbReference type="InterPro" id="IPR050644">
    <property type="entry name" value="PG_Glycine_Bridge_Synth"/>
</dbReference>
<dbReference type="KEGG" id="dae:Dtox_1138"/>
<keyword evidence="5" id="KW-0012">Acyltransferase</keyword>
<dbReference type="GO" id="GO:0016747">
    <property type="term" value="F:acyltransferase activity, transferring groups other than amino-acyl groups"/>
    <property type="evidence" value="ECO:0007669"/>
    <property type="project" value="InterPro"/>
</dbReference>